<comment type="caution">
    <text evidence="1">The sequence shown here is derived from an EMBL/GenBank/DDBJ whole genome shotgun (WGS) entry which is preliminary data.</text>
</comment>
<reference evidence="1" key="1">
    <citation type="thesis" date="2020" institute="ProQuest LLC" country="789 East Eisenhower Parkway, Ann Arbor, MI, USA">
        <title>Comparative Genomics and Chromosome Evolution.</title>
        <authorList>
            <person name="Mudd A.B."/>
        </authorList>
    </citation>
    <scope>NUCLEOTIDE SEQUENCE</scope>
    <source>
        <strain evidence="1">237g6f4</strain>
        <tissue evidence="1">Blood</tissue>
    </source>
</reference>
<keyword evidence="2" id="KW-1185">Reference proteome</keyword>
<accession>A0AAV6ZNJ4</accession>
<sequence length="90" mass="9874">MYFRVCKTWTTIEFPGTIMGSGPMFLIWTRSSCLNDQNYPATCLVVHSDCSLCVMGCGGPVNSPIVFSVLNPIPIVPQCVLCLQPWKAMG</sequence>
<organism evidence="1 2">
    <name type="scientific">Engystomops pustulosus</name>
    <name type="common">Tungara frog</name>
    <name type="synonym">Physalaemus pustulosus</name>
    <dbReference type="NCBI Taxonomy" id="76066"/>
    <lineage>
        <taxon>Eukaryota</taxon>
        <taxon>Metazoa</taxon>
        <taxon>Chordata</taxon>
        <taxon>Craniata</taxon>
        <taxon>Vertebrata</taxon>
        <taxon>Euteleostomi</taxon>
        <taxon>Amphibia</taxon>
        <taxon>Batrachia</taxon>
        <taxon>Anura</taxon>
        <taxon>Neobatrachia</taxon>
        <taxon>Hyloidea</taxon>
        <taxon>Leptodactylidae</taxon>
        <taxon>Leiuperinae</taxon>
        <taxon>Engystomops</taxon>
    </lineage>
</organism>
<evidence type="ECO:0000313" key="2">
    <source>
        <dbReference type="Proteomes" id="UP000824782"/>
    </source>
</evidence>
<evidence type="ECO:0000313" key="1">
    <source>
        <dbReference type="EMBL" id="KAG8548987.1"/>
    </source>
</evidence>
<gene>
    <name evidence="1" type="ORF">GDO81_023282</name>
</gene>
<dbReference type="Proteomes" id="UP000824782">
    <property type="component" value="Unassembled WGS sequence"/>
</dbReference>
<name>A0AAV6ZNJ4_ENGPU</name>
<protein>
    <submittedName>
        <fullName evidence="1">Uncharacterized protein</fullName>
    </submittedName>
</protein>
<dbReference type="EMBL" id="WNYA01000276">
    <property type="protein sequence ID" value="KAG8548987.1"/>
    <property type="molecule type" value="Genomic_DNA"/>
</dbReference>
<proteinExistence type="predicted"/>
<dbReference type="AlphaFoldDB" id="A0AAV6ZNJ4"/>